<dbReference type="InterPro" id="IPR000073">
    <property type="entry name" value="AB_hydrolase_1"/>
</dbReference>
<sequence length="385" mass="40783">MVLALAVVALGAALAAATPVEYATSVDCQTNTIHVPVSAQGKNIQVPLPSDQDALIAFVQKATALNGMNNITATQVNSSREINGTYSIYGKLCTPKSNRSSTVQLLVHGIGFDSSYWDFAIDPANYSYVRAAHAAGYSTFTFDRLGIGRSEKPDAREVIQTATEIAIAKYFANNLRKGTLPFSNMRKFGKVAYVGHSFGSEIGNGLAASDPSAADAYVFTGFSHNSTGVVGFYDGTQPVLANTYGPSAFSGLSNGNFLFNPAGYGAQLIFFKTYYYAQSVLKQALATAQTFTLGEALTMGAAVMASTANVTSPVAIFTGDSDAIFCAGSCYIAGKENLIAAEKQYYPSARAFLPYVIANTGHAANLHYSAAVWFKAVQTFLEAEL</sequence>
<evidence type="ECO:0000256" key="1">
    <source>
        <dbReference type="SAM" id="SignalP"/>
    </source>
</evidence>
<dbReference type="PANTHER" id="PTHR43689">
    <property type="entry name" value="HYDROLASE"/>
    <property type="match status" value="1"/>
</dbReference>
<dbReference type="Proteomes" id="UP000009131">
    <property type="component" value="Unassembled WGS sequence"/>
</dbReference>
<dbReference type="Gene3D" id="3.40.50.1820">
    <property type="entry name" value="alpha/beta hydrolase"/>
    <property type="match status" value="1"/>
</dbReference>
<keyword evidence="4" id="KW-1185">Reference proteome</keyword>
<gene>
    <name evidence="3" type="primary">Mo00321</name>
    <name evidence="3" type="ORF">E5Q_00321</name>
</gene>
<dbReference type="InParanoid" id="G7DSW6"/>
<feature type="signal peptide" evidence="1">
    <location>
        <begin position="1"/>
        <end position="17"/>
    </location>
</feature>
<comment type="caution">
    <text evidence="3">The sequence shown here is derived from an EMBL/GenBank/DDBJ whole genome shotgun (WGS) entry which is preliminary data.</text>
</comment>
<keyword evidence="1" id="KW-0732">Signal</keyword>
<organism evidence="3 4">
    <name type="scientific">Mixia osmundae (strain CBS 9802 / IAM 14324 / JCM 22182 / KY 12970)</name>
    <dbReference type="NCBI Taxonomy" id="764103"/>
    <lineage>
        <taxon>Eukaryota</taxon>
        <taxon>Fungi</taxon>
        <taxon>Dikarya</taxon>
        <taxon>Basidiomycota</taxon>
        <taxon>Pucciniomycotina</taxon>
        <taxon>Mixiomycetes</taxon>
        <taxon>Mixiales</taxon>
        <taxon>Mixiaceae</taxon>
        <taxon>Mixia</taxon>
    </lineage>
</organism>
<evidence type="ECO:0000259" key="2">
    <source>
        <dbReference type="Pfam" id="PF12697"/>
    </source>
</evidence>
<dbReference type="HOGENOM" id="CLU_034763_2_0_1"/>
<dbReference type="STRING" id="764103.G7DSW6"/>
<dbReference type="RefSeq" id="XP_014565701.1">
    <property type="nucleotide sequence ID" value="XM_014710215.1"/>
</dbReference>
<dbReference type="Pfam" id="PF12697">
    <property type="entry name" value="Abhydrolase_6"/>
    <property type="match status" value="1"/>
</dbReference>
<dbReference type="PANTHER" id="PTHR43689:SF8">
    <property type="entry name" value="ALPHA_BETA-HYDROLASES SUPERFAMILY PROTEIN"/>
    <property type="match status" value="1"/>
</dbReference>
<feature type="domain" description="AB hydrolase-1" evidence="2">
    <location>
        <begin position="105"/>
        <end position="371"/>
    </location>
</feature>
<protein>
    <recommendedName>
        <fullName evidence="2">AB hydrolase-1 domain-containing protein</fullName>
    </recommendedName>
</protein>
<dbReference type="InterPro" id="IPR029058">
    <property type="entry name" value="AB_hydrolase_fold"/>
</dbReference>
<dbReference type="OMA" id="ENDFAFC"/>
<reference evidence="3 4" key="2">
    <citation type="journal article" date="2012" name="Open Biol.">
        <title>Characteristics of nucleosomes and linker DNA regions on the genome of the basidiomycete Mixia osmundae revealed by mono- and dinucleosome mapping.</title>
        <authorList>
            <person name="Nishida H."/>
            <person name="Kondo S."/>
            <person name="Matsumoto T."/>
            <person name="Suzuki Y."/>
            <person name="Yoshikawa H."/>
            <person name="Taylor T.D."/>
            <person name="Sugiyama J."/>
        </authorList>
    </citation>
    <scope>NUCLEOTIDE SEQUENCE [LARGE SCALE GENOMIC DNA]</scope>
    <source>
        <strain evidence="4">CBS 9802 / IAM 14324 / JCM 22182 / KY 12970</strain>
    </source>
</reference>
<dbReference type="OrthoDB" id="1743579at2759"/>
<reference evidence="3 4" key="1">
    <citation type="journal article" date="2011" name="J. Gen. Appl. Microbiol.">
        <title>Draft genome sequencing of the enigmatic basidiomycete Mixia osmundae.</title>
        <authorList>
            <person name="Nishida H."/>
            <person name="Nagatsuka Y."/>
            <person name="Sugiyama J."/>
        </authorList>
    </citation>
    <scope>NUCLEOTIDE SEQUENCE [LARGE SCALE GENOMIC DNA]</scope>
    <source>
        <strain evidence="4">CBS 9802 / IAM 14324 / JCM 22182 / KY 12970</strain>
    </source>
</reference>
<accession>G7DSW6</accession>
<evidence type="ECO:0000313" key="4">
    <source>
        <dbReference type="Proteomes" id="UP000009131"/>
    </source>
</evidence>
<dbReference type="eggNOG" id="ENOG502SJ2N">
    <property type="taxonomic scope" value="Eukaryota"/>
</dbReference>
<dbReference type="EMBL" id="BABT02000013">
    <property type="protein sequence ID" value="GAA93676.1"/>
    <property type="molecule type" value="Genomic_DNA"/>
</dbReference>
<feature type="chain" id="PRO_5009955503" description="AB hydrolase-1 domain-containing protein" evidence="1">
    <location>
        <begin position="18"/>
        <end position="385"/>
    </location>
</feature>
<evidence type="ECO:0000313" key="3">
    <source>
        <dbReference type="EMBL" id="GAA93676.1"/>
    </source>
</evidence>
<name>G7DSW6_MIXOS</name>
<dbReference type="SUPFAM" id="SSF53474">
    <property type="entry name" value="alpha/beta-Hydrolases"/>
    <property type="match status" value="1"/>
</dbReference>
<dbReference type="AlphaFoldDB" id="G7DSW6"/>
<proteinExistence type="predicted"/>